<name>A0A067TP40_GALM3</name>
<dbReference type="OrthoDB" id="2382881at2759"/>
<dbReference type="HOGENOM" id="CLU_510947_0_0_1"/>
<proteinExistence type="predicted"/>
<dbReference type="Proteomes" id="UP000027222">
    <property type="component" value="Unassembled WGS sequence"/>
</dbReference>
<dbReference type="STRING" id="685588.A0A067TP40"/>
<dbReference type="EMBL" id="KL142370">
    <property type="protein sequence ID" value="KDR81694.1"/>
    <property type="molecule type" value="Genomic_DNA"/>
</dbReference>
<evidence type="ECO:0000313" key="3">
    <source>
        <dbReference type="Proteomes" id="UP000027222"/>
    </source>
</evidence>
<organism evidence="2 3">
    <name type="scientific">Galerina marginata (strain CBS 339.88)</name>
    <dbReference type="NCBI Taxonomy" id="685588"/>
    <lineage>
        <taxon>Eukaryota</taxon>
        <taxon>Fungi</taxon>
        <taxon>Dikarya</taxon>
        <taxon>Basidiomycota</taxon>
        <taxon>Agaricomycotina</taxon>
        <taxon>Agaricomycetes</taxon>
        <taxon>Agaricomycetidae</taxon>
        <taxon>Agaricales</taxon>
        <taxon>Agaricineae</taxon>
        <taxon>Strophariaceae</taxon>
        <taxon>Galerina</taxon>
    </lineage>
</organism>
<evidence type="ECO:0000256" key="1">
    <source>
        <dbReference type="SAM" id="MobiDB-lite"/>
    </source>
</evidence>
<feature type="region of interest" description="Disordered" evidence="1">
    <location>
        <begin position="522"/>
        <end position="543"/>
    </location>
</feature>
<evidence type="ECO:0000313" key="2">
    <source>
        <dbReference type="EMBL" id="KDR81694.1"/>
    </source>
</evidence>
<feature type="compositionally biased region" description="Basic residues" evidence="1">
    <location>
        <begin position="525"/>
        <end position="543"/>
    </location>
</feature>
<sequence length="543" mass="60481">MSSEKVWQHDIRSSSAQDLLSVSSRKHLLTSIQDCGNDNILRLSSTKQIIWIDPRFPNTPLLAYSHGRENDRYLSACAVGRGPALTFLTTRNNALTTVYDVSRSVDGLVQLDVLPYAVASEASIYQQHVGQQFVFHGSSMGLVRLSERGAVQYSELQSPKMESRAHCTVETTEEVQNLAAANASLHSDVGPLGRQEFTLFRQHFLEVKVSEDKTAESVYQLIDYFPSYIQNKEAPLEHMLTTYDIAFRAGSEPEHHSRADFLTESLINTKRGYRALKQGCLSPQLVKTPWHRSILPVLRRLDSQFPEDPARSMEYLQTFDLADSESRPSKSHQYELDACHQLTLDLALSSDVYSETSFSKAGEIDQILEVMTEALSLGDEPPPVGFGYLRPLDKALVPEEQKTSETCEMPIGVRLLLKDWDTGHPSDYVYEDPYNGTTSLESSKVLNLAAPRGSNLYVQNQRPPQIMASSAAVTIPPEISRRIVPKVQSQNPFVSYAGFGQTPLGESTDFSQDLAVSTQVLPGRHGGRPGVKKKQTKKRLGGF</sequence>
<keyword evidence="3" id="KW-1185">Reference proteome</keyword>
<gene>
    <name evidence="2" type="ORF">GALMADRAFT_221560</name>
</gene>
<reference evidence="3" key="1">
    <citation type="journal article" date="2014" name="Proc. Natl. Acad. Sci. U.S.A.">
        <title>Extensive sampling of basidiomycete genomes demonstrates inadequacy of the white-rot/brown-rot paradigm for wood decay fungi.</title>
        <authorList>
            <person name="Riley R."/>
            <person name="Salamov A.A."/>
            <person name="Brown D.W."/>
            <person name="Nagy L.G."/>
            <person name="Floudas D."/>
            <person name="Held B.W."/>
            <person name="Levasseur A."/>
            <person name="Lombard V."/>
            <person name="Morin E."/>
            <person name="Otillar R."/>
            <person name="Lindquist E.A."/>
            <person name="Sun H."/>
            <person name="LaButti K.M."/>
            <person name="Schmutz J."/>
            <person name="Jabbour D."/>
            <person name="Luo H."/>
            <person name="Baker S.E."/>
            <person name="Pisabarro A.G."/>
            <person name="Walton J.D."/>
            <person name="Blanchette R.A."/>
            <person name="Henrissat B."/>
            <person name="Martin F."/>
            <person name="Cullen D."/>
            <person name="Hibbett D.S."/>
            <person name="Grigoriev I.V."/>
        </authorList>
    </citation>
    <scope>NUCLEOTIDE SEQUENCE [LARGE SCALE GENOMIC DNA]</scope>
    <source>
        <strain evidence="3">CBS 339.88</strain>
    </source>
</reference>
<accession>A0A067TP40</accession>
<dbReference type="AlphaFoldDB" id="A0A067TP40"/>
<protein>
    <submittedName>
        <fullName evidence="2">Uncharacterized protein</fullName>
    </submittedName>
</protein>